<sequence>MLFKKYQCVKQLDEKDCGAACIATILRHYGSRMSLSKIRDIAGTNQEGTSALGIVRAAEKLGFSAKGVRGDHTVLDQPFGLPAIAHVILDGNLMHYVVIHKIKKNEIIIADPGRGLVRYTKEDFLNIWTGVLLLMLPAENYKEYNERSTVKQDIFRLIIHQKSLIVHTILTSLIITILGITGAFYFQYIIDDILPNNSGGTLHIVSIGMLIMFLFKVILTAFRQYLMIILGQKLSISIMLGYFKHVVKLPMKFFNTRKIGEIISRFNDATKVIDAIASISISVFLDTFMLLLAGVFLFLQNTTLFFVVLAIVPVYIFVVLSFVKPYHKINGEEMENNAQLTSTIVDYLEGMETIKAHNAEYKVATDTEKKLVKYLRSAYKHGVLDNFQNSIKVFIDLTSGIVILWIGSIQVMKGNLSIGQLIAFNALLVYFFDPLQSLLSLQSKLQSATVASKRLEEVLEIEPELTITENARTKITNTELIKGPVQFNKVSFQYDLKRKILNEVTLNIKSGEKVAFVGESGSGKSTLAKLLMNFYKVESGDILINENNLKDISITALRETISYIPQEPYFFNGTIIENLLLGSSKSYTFEEVITICKLTMIHDFINDLPFRYETVIEENGSNLSGGQKQRLAIARALLRKPSILIMDESTSNLDSLSELEISKVINNLSKDITAIIIAHRLSLVKNCDKIFVIENGEVLEQGSHEELIHLKGKYFNLWDNQTSPEKLVTH</sequence>
<evidence type="ECO:0000256" key="4">
    <source>
        <dbReference type="ARBA" id="ARBA00022670"/>
    </source>
</evidence>
<accession>A0A9Q4E246</accession>
<organism evidence="17 18">
    <name type="scientific">Bacillus spizizenii</name>
    <name type="common">Bacillus subtilis subsp. spizizenii</name>
    <dbReference type="NCBI Taxonomy" id="96241"/>
    <lineage>
        <taxon>Bacteria</taxon>
        <taxon>Bacillati</taxon>
        <taxon>Bacillota</taxon>
        <taxon>Bacilli</taxon>
        <taxon>Bacillales</taxon>
        <taxon>Bacillaceae</taxon>
        <taxon>Bacillus</taxon>
    </lineage>
</organism>
<proteinExistence type="predicted"/>
<dbReference type="Pfam" id="PF00664">
    <property type="entry name" value="ABC_membrane"/>
    <property type="match status" value="1"/>
</dbReference>
<dbReference type="EMBL" id="JALAPQ010000001">
    <property type="protein sequence ID" value="MCY8455291.1"/>
    <property type="molecule type" value="Genomic_DNA"/>
</dbReference>
<dbReference type="InterPro" id="IPR003593">
    <property type="entry name" value="AAA+_ATPase"/>
</dbReference>
<evidence type="ECO:0000256" key="9">
    <source>
        <dbReference type="ARBA" id="ARBA00022840"/>
    </source>
</evidence>
<dbReference type="SUPFAM" id="SSF52540">
    <property type="entry name" value="P-loop containing nucleoside triphosphate hydrolases"/>
    <property type="match status" value="1"/>
</dbReference>
<dbReference type="PANTHER" id="PTHR43394:SF1">
    <property type="entry name" value="ATP-BINDING CASSETTE SUB-FAMILY B MEMBER 10, MITOCHONDRIAL"/>
    <property type="match status" value="1"/>
</dbReference>
<keyword evidence="6" id="KW-0547">Nucleotide-binding</keyword>
<evidence type="ECO:0000313" key="18">
    <source>
        <dbReference type="Proteomes" id="UP001078573"/>
    </source>
</evidence>
<dbReference type="GO" id="GO:0005737">
    <property type="term" value="C:cytoplasm"/>
    <property type="evidence" value="ECO:0007669"/>
    <property type="project" value="UniProtKB-ARBA"/>
</dbReference>
<dbReference type="PANTHER" id="PTHR43394">
    <property type="entry name" value="ATP-DEPENDENT PERMEASE MDL1, MITOCHONDRIAL"/>
    <property type="match status" value="1"/>
</dbReference>
<feature type="transmembrane region" description="Helical" evidence="13">
    <location>
        <begin position="202"/>
        <end position="222"/>
    </location>
</feature>
<dbReference type="InterPro" id="IPR036640">
    <property type="entry name" value="ABC1_TM_sf"/>
</dbReference>
<dbReference type="PROSITE" id="PS50929">
    <property type="entry name" value="ABC_TM1F"/>
    <property type="match status" value="1"/>
</dbReference>
<keyword evidence="10" id="KW-1278">Translocase</keyword>
<keyword evidence="9" id="KW-0067">ATP-binding</keyword>
<dbReference type="Gene3D" id="3.40.50.300">
    <property type="entry name" value="P-loop containing nucleotide triphosphate hydrolases"/>
    <property type="match status" value="1"/>
</dbReference>
<name>A0A9Q4E246_BACSC</name>
<dbReference type="InterPro" id="IPR003439">
    <property type="entry name" value="ABC_transporter-like_ATP-bd"/>
</dbReference>
<dbReference type="GO" id="GO:0005886">
    <property type="term" value="C:plasma membrane"/>
    <property type="evidence" value="ECO:0007669"/>
    <property type="project" value="UniProtKB-SubCell"/>
</dbReference>
<evidence type="ECO:0000256" key="12">
    <source>
        <dbReference type="ARBA" id="ARBA00023136"/>
    </source>
</evidence>
<evidence type="ECO:0000259" key="15">
    <source>
        <dbReference type="PROSITE" id="PS50929"/>
    </source>
</evidence>
<evidence type="ECO:0000256" key="7">
    <source>
        <dbReference type="ARBA" id="ARBA00022801"/>
    </source>
</evidence>
<dbReference type="FunFam" id="3.40.50.300:FF:000604">
    <property type="entry name" value="ABC transporter B family member 28"/>
    <property type="match status" value="1"/>
</dbReference>
<dbReference type="PROSITE" id="PS00211">
    <property type="entry name" value="ABC_TRANSPORTER_1"/>
    <property type="match status" value="1"/>
</dbReference>
<dbReference type="GO" id="GO:0006508">
    <property type="term" value="P:proteolysis"/>
    <property type="evidence" value="ECO:0007669"/>
    <property type="project" value="UniProtKB-KW"/>
</dbReference>
<dbReference type="Pfam" id="PF00005">
    <property type="entry name" value="ABC_tran"/>
    <property type="match status" value="1"/>
</dbReference>
<evidence type="ECO:0000256" key="13">
    <source>
        <dbReference type="SAM" id="Phobius"/>
    </source>
</evidence>
<keyword evidence="5 13" id="KW-0812">Transmembrane</keyword>
<dbReference type="Gene3D" id="3.90.70.10">
    <property type="entry name" value="Cysteine proteinases"/>
    <property type="match status" value="1"/>
</dbReference>
<dbReference type="GO" id="GO:0008234">
    <property type="term" value="F:cysteine-type peptidase activity"/>
    <property type="evidence" value="ECO:0007669"/>
    <property type="project" value="UniProtKB-KW"/>
</dbReference>
<evidence type="ECO:0000256" key="3">
    <source>
        <dbReference type="ARBA" id="ARBA00022475"/>
    </source>
</evidence>
<dbReference type="InterPro" id="IPR005074">
    <property type="entry name" value="Peptidase_C39"/>
</dbReference>
<evidence type="ECO:0000256" key="10">
    <source>
        <dbReference type="ARBA" id="ARBA00022967"/>
    </source>
</evidence>
<evidence type="ECO:0000256" key="2">
    <source>
        <dbReference type="ARBA" id="ARBA00022448"/>
    </source>
</evidence>
<evidence type="ECO:0000256" key="11">
    <source>
        <dbReference type="ARBA" id="ARBA00022989"/>
    </source>
</evidence>
<dbReference type="PROSITE" id="PS50990">
    <property type="entry name" value="PEPTIDASE_C39"/>
    <property type="match status" value="1"/>
</dbReference>
<evidence type="ECO:0000259" key="16">
    <source>
        <dbReference type="PROSITE" id="PS50990"/>
    </source>
</evidence>
<evidence type="ECO:0000256" key="6">
    <source>
        <dbReference type="ARBA" id="ARBA00022741"/>
    </source>
</evidence>
<dbReference type="SMART" id="SM00382">
    <property type="entry name" value="AAA"/>
    <property type="match status" value="1"/>
</dbReference>
<evidence type="ECO:0000256" key="1">
    <source>
        <dbReference type="ARBA" id="ARBA00004651"/>
    </source>
</evidence>
<dbReference type="NCBIfam" id="TIGR01193">
    <property type="entry name" value="bacteriocin_ABC"/>
    <property type="match status" value="1"/>
</dbReference>
<dbReference type="Pfam" id="PF03412">
    <property type="entry name" value="Peptidase_C39"/>
    <property type="match status" value="1"/>
</dbReference>
<comment type="caution">
    <text evidence="17">The sequence shown here is derived from an EMBL/GenBank/DDBJ whole genome shotgun (WGS) entry which is preliminary data.</text>
</comment>
<keyword evidence="8" id="KW-0788">Thiol protease</keyword>
<keyword evidence="3" id="KW-1003">Cell membrane</keyword>
<dbReference type="Gene3D" id="1.20.1560.10">
    <property type="entry name" value="ABC transporter type 1, transmembrane domain"/>
    <property type="match status" value="1"/>
</dbReference>
<gene>
    <name evidence="17" type="ORF">MOC89_00015</name>
</gene>
<dbReference type="PROSITE" id="PS50893">
    <property type="entry name" value="ABC_TRANSPORTER_2"/>
    <property type="match status" value="1"/>
</dbReference>
<dbReference type="GO" id="GO:0015421">
    <property type="term" value="F:ABC-type oligopeptide transporter activity"/>
    <property type="evidence" value="ECO:0007669"/>
    <property type="project" value="TreeGrafter"/>
</dbReference>
<dbReference type="SUPFAM" id="SSF90123">
    <property type="entry name" value="ABC transporter transmembrane region"/>
    <property type="match status" value="1"/>
</dbReference>
<protein>
    <submittedName>
        <fullName evidence="17">Peptide cleavage/export ABC transporter</fullName>
    </submittedName>
</protein>
<dbReference type="InterPro" id="IPR005897">
    <property type="entry name" value="Pept_C39_ABC_bacteriocin"/>
</dbReference>
<feature type="domain" description="ABC transmembrane type-1" evidence="15">
    <location>
        <begin position="169"/>
        <end position="447"/>
    </location>
</feature>
<keyword evidence="11 13" id="KW-1133">Transmembrane helix</keyword>
<dbReference type="GO" id="GO:0043214">
    <property type="term" value="F:ABC-type bacteriocin transporter activity"/>
    <property type="evidence" value="ECO:0007669"/>
    <property type="project" value="InterPro"/>
</dbReference>
<dbReference type="Proteomes" id="UP001078573">
    <property type="component" value="Unassembled WGS sequence"/>
</dbReference>
<feature type="transmembrane region" description="Helical" evidence="13">
    <location>
        <begin position="275"/>
        <end position="298"/>
    </location>
</feature>
<feature type="domain" description="Peptidase C39" evidence="16">
    <location>
        <begin position="11"/>
        <end position="135"/>
    </location>
</feature>
<dbReference type="CDD" id="cd02418">
    <property type="entry name" value="Peptidase_C39B"/>
    <property type="match status" value="1"/>
</dbReference>
<keyword evidence="7" id="KW-0378">Hydrolase</keyword>
<keyword evidence="12 13" id="KW-0472">Membrane</keyword>
<evidence type="ECO:0000256" key="5">
    <source>
        <dbReference type="ARBA" id="ARBA00022692"/>
    </source>
</evidence>
<reference evidence="17" key="1">
    <citation type="submission" date="2022-02" db="EMBL/GenBank/DDBJ databases">
        <title>Crop Bioprotection Bacillus Genome Sequencing.</title>
        <authorList>
            <person name="Dunlap C."/>
        </authorList>
    </citation>
    <scope>NUCLEOTIDE SEQUENCE</scope>
    <source>
        <strain evidence="17">WR1O2A-53</strain>
    </source>
</reference>
<dbReference type="InterPro" id="IPR039421">
    <property type="entry name" value="Type_1_exporter"/>
</dbReference>
<evidence type="ECO:0000259" key="14">
    <source>
        <dbReference type="PROSITE" id="PS50893"/>
    </source>
</evidence>
<dbReference type="InterPro" id="IPR017871">
    <property type="entry name" value="ABC_transporter-like_CS"/>
</dbReference>
<keyword evidence="4" id="KW-0645">Protease</keyword>
<evidence type="ECO:0000256" key="8">
    <source>
        <dbReference type="ARBA" id="ARBA00022807"/>
    </source>
</evidence>
<comment type="subcellular location">
    <subcellularLocation>
        <location evidence="1">Cell membrane</location>
        <topology evidence="1">Multi-pass membrane protein</topology>
    </subcellularLocation>
</comment>
<evidence type="ECO:0000313" key="17">
    <source>
        <dbReference type="EMBL" id="MCY8455291.1"/>
    </source>
</evidence>
<feature type="transmembrane region" description="Helical" evidence="13">
    <location>
        <begin position="164"/>
        <end position="190"/>
    </location>
</feature>
<dbReference type="InterPro" id="IPR011527">
    <property type="entry name" value="ABC1_TM_dom"/>
</dbReference>
<dbReference type="GO" id="GO:0005524">
    <property type="term" value="F:ATP binding"/>
    <property type="evidence" value="ECO:0007669"/>
    <property type="project" value="UniProtKB-KW"/>
</dbReference>
<dbReference type="AlphaFoldDB" id="A0A9Q4E246"/>
<feature type="transmembrane region" description="Helical" evidence="13">
    <location>
        <begin position="304"/>
        <end position="323"/>
    </location>
</feature>
<keyword evidence="2" id="KW-0813">Transport</keyword>
<feature type="domain" description="ABC transporter" evidence="14">
    <location>
        <begin position="485"/>
        <end position="720"/>
    </location>
</feature>
<dbReference type="CDD" id="cd18570">
    <property type="entry name" value="ABC_6TM_PCAT1_LagD_like"/>
    <property type="match status" value="1"/>
</dbReference>
<dbReference type="InterPro" id="IPR027417">
    <property type="entry name" value="P-loop_NTPase"/>
</dbReference>
<dbReference type="GO" id="GO:0016887">
    <property type="term" value="F:ATP hydrolysis activity"/>
    <property type="evidence" value="ECO:0007669"/>
    <property type="project" value="InterPro"/>
</dbReference>